<keyword evidence="2" id="KW-1185">Reference proteome</keyword>
<proteinExistence type="predicted"/>
<accession>A0A2V4AQM2</accession>
<dbReference type="Proteomes" id="UP000249915">
    <property type="component" value="Unassembled WGS sequence"/>
</dbReference>
<dbReference type="OrthoDB" id="7063430at2"/>
<protein>
    <submittedName>
        <fullName evidence="1">Uncharacterized protein</fullName>
    </submittedName>
</protein>
<name>A0A2V4AQM2_9PSEU</name>
<comment type="caution">
    <text evidence="1">The sequence shown here is derived from an EMBL/GenBank/DDBJ whole genome shotgun (WGS) entry which is preliminary data.</text>
</comment>
<sequence>MARHSVVLVRQWDQQMGGSGCCGRLDGEAIGVLGAAGAEDPYAHCRDDMERTGAVYRALRERFADDEVELTVADPRNTAWLLPAVWRAARRRGLPWRVAARQVVAATGATALVCDGLVLGRDVTPEQAVAAVEADLAAR</sequence>
<reference evidence="1 2" key="1">
    <citation type="submission" date="2016-07" db="EMBL/GenBank/DDBJ databases">
        <title>Draft genome sequence of Prauserella muralis DSM 45305, isolated from a mould-covered wall in an indoor environment.</title>
        <authorList>
            <person name="Ruckert C."/>
            <person name="Albersmeier A."/>
            <person name="Jiang C.-L."/>
            <person name="Jiang Y."/>
            <person name="Kalinowski J."/>
            <person name="Schneider O."/>
            <person name="Winkler A."/>
            <person name="Zotchev S.B."/>
        </authorList>
    </citation>
    <scope>NUCLEOTIDE SEQUENCE [LARGE SCALE GENOMIC DNA]</scope>
    <source>
        <strain evidence="1 2">DSM 45305</strain>
    </source>
</reference>
<evidence type="ECO:0000313" key="1">
    <source>
        <dbReference type="EMBL" id="PXY22897.1"/>
    </source>
</evidence>
<organism evidence="1 2">
    <name type="scientific">Prauserella muralis</name>
    <dbReference type="NCBI Taxonomy" id="588067"/>
    <lineage>
        <taxon>Bacteria</taxon>
        <taxon>Bacillati</taxon>
        <taxon>Actinomycetota</taxon>
        <taxon>Actinomycetes</taxon>
        <taxon>Pseudonocardiales</taxon>
        <taxon>Pseudonocardiaceae</taxon>
        <taxon>Prauserella</taxon>
    </lineage>
</organism>
<evidence type="ECO:0000313" key="2">
    <source>
        <dbReference type="Proteomes" id="UP000249915"/>
    </source>
</evidence>
<dbReference type="AlphaFoldDB" id="A0A2V4AQM2"/>
<dbReference type="EMBL" id="MASW01000005">
    <property type="protein sequence ID" value="PXY22897.1"/>
    <property type="molecule type" value="Genomic_DNA"/>
</dbReference>
<dbReference type="RefSeq" id="WP_112283505.1">
    <property type="nucleotide sequence ID" value="NZ_MASW01000005.1"/>
</dbReference>
<gene>
    <name evidence="1" type="ORF">BAY60_20230</name>
</gene>